<dbReference type="InterPro" id="IPR003749">
    <property type="entry name" value="ThiS/MoaD-like"/>
</dbReference>
<sequence>MIRLLYFASLRETLGCEGEDYPLQSPITTAELRTQLASRGQPWSEALAPARLILAAVNQSIAGTDTIIQPGDEVAFFPPVTGG</sequence>
<dbReference type="RefSeq" id="WP_328984464.1">
    <property type="nucleotide sequence ID" value="NZ_CP121472.1"/>
</dbReference>
<evidence type="ECO:0000313" key="4">
    <source>
        <dbReference type="EMBL" id="WPL18717.1"/>
    </source>
</evidence>
<dbReference type="PANTHER" id="PTHR33359">
    <property type="entry name" value="MOLYBDOPTERIN SYNTHASE SULFUR CARRIER SUBUNIT"/>
    <property type="match status" value="1"/>
</dbReference>
<gene>
    <name evidence="4" type="primary">moaD</name>
    <name evidence="4" type="ORF">Thiowin_03805</name>
</gene>
<reference evidence="4 5" key="1">
    <citation type="journal article" date="2023" name="Microorganisms">
        <title>Thiorhodovibrio frisius and Trv. litoralis spp. nov., Two Novel Members from a Clade of Fastidious Purple Sulfur Bacteria That Exhibit Unique Red-Shifted Light-Harvesting Capabilities.</title>
        <authorList>
            <person name="Methner A."/>
            <person name="Kuzyk S.B."/>
            <person name="Petersen J."/>
            <person name="Bauer S."/>
            <person name="Brinkmann H."/>
            <person name="Sichau K."/>
            <person name="Wanner G."/>
            <person name="Wolf J."/>
            <person name="Neumann-Schaal M."/>
            <person name="Henke P."/>
            <person name="Tank M."/>
            <person name="Sproer C."/>
            <person name="Bunk B."/>
            <person name="Overmann J."/>
        </authorList>
    </citation>
    <scope>NUCLEOTIDE SEQUENCE [LARGE SCALE GENOMIC DNA]</scope>
    <source>
        <strain evidence="4 5">DSM 6702</strain>
    </source>
</reference>
<evidence type="ECO:0000256" key="1">
    <source>
        <dbReference type="ARBA" id="ARBA00022741"/>
    </source>
</evidence>
<dbReference type="PANTHER" id="PTHR33359:SF1">
    <property type="entry name" value="MOLYBDOPTERIN SYNTHASE SULFUR CARRIER SUBUNIT"/>
    <property type="match status" value="1"/>
</dbReference>
<dbReference type="InterPro" id="IPR016155">
    <property type="entry name" value="Mopterin_synth/thiamin_S_b"/>
</dbReference>
<dbReference type="EMBL" id="CP121472">
    <property type="protein sequence ID" value="WPL18717.1"/>
    <property type="molecule type" value="Genomic_DNA"/>
</dbReference>
<evidence type="ECO:0000313" key="5">
    <source>
        <dbReference type="Proteomes" id="UP001432180"/>
    </source>
</evidence>
<dbReference type="Proteomes" id="UP001432180">
    <property type="component" value="Chromosome"/>
</dbReference>
<name>A0ABZ0SF26_9GAMM</name>
<dbReference type="Gene3D" id="3.10.20.30">
    <property type="match status" value="1"/>
</dbReference>
<keyword evidence="5" id="KW-1185">Reference proteome</keyword>
<proteinExistence type="inferred from homology"/>
<dbReference type="SUPFAM" id="SSF54285">
    <property type="entry name" value="MoaD/ThiS"/>
    <property type="match status" value="1"/>
</dbReference>
<dbReference type="Pfam" id="PF02597">
    <property type="entry name" value="ThiS"/>
    <property type="match status" value="1"/>
</dbReference>
<organism evidence="4 5">
    <name type="scientific">Thiorhodovibrio winogradskyi</name>
    <dbReference type="NCBI Taxonomy" id="77007"/>
    <lineage>
        <taxon>Bacteria</taxon>
        <taxon>Pseudomonadati</taxon>
        <taxon>Pseudomonadota</taxon>
        <taxon>Gammaproteobacteria</taxon>
        <taxon>Chromatiales</taxon>
        <taxon>Chromatiaceae</taxon>
        <taxon>Thiorhodovibrio</taxon>
    </lineage>
</organism>
<dbReference type="CDD" id="cd00754">
    <property type="entry name" value="Ubl_MoaD"/>
    <property type="match status" value="1"/>
</dbReference>
<keyword evidence="1" id="KW-0547">Nucleotide-binding</keyword>
<dbReference type="InterPro" id="IPR012675">
    <property type="entry name" value="Beta-grasp_dom_sf"/>
</dbReference>
<evidence type="ECO:0000256" key="3">
    <source>
        <dbReference type="ARBA" id="ARBA00024247"/>
    </source>
</evidence>
<dbReference type="NCBIfam" id="TIGR01682">
    <property type="entry name" value="moaD"/>
    <property type="match status" value="1"/>
</dbReference>
<protein>
    <recommendedName>
        <fullName evidence="3">Molybdopterin synthase sulfur carrier subunit</fullName>
    </recommendedName>
</protein>
<accession>A0ABZ0SF26</accession>
<dbReference type="InterPro" id="IPR044672">
    <property type="entry name" value="MOCS2A"/>
</dbReference>
<comment type="similarity">
    <text evidence="2">Belongs to the MoaD family.</text>
</comment>
<evidence type="ECO:0000256" key="2">
    <source>
        <dbReference type="ARBA" id="ARBA00024200"/>
    </source>
</evidence>